<keyword evidence="1" id="KW-0812">Transmembrane</keyword>
<feature type="transmembrane region" description="Helical" evidence="1">
    <location>
        <begin position="70"/>
        <end position="94"/>
    </location>
</feature>
<keyword evidence="1" id="KW-0472">Membrane</keyword>
<evidence type="ECO:0000313" key="2">
    <source>
        <dbReference type="EMBL" id="WNG45919.1"/>
    </source>
</evidence>
<dbReference type="InterPro" id="IPR008523">
    <property type="entry name" value="DUF805"/>
</dbReference>
<keyword evidence="1" id="KW-1133">Transmembrane helix</keyword>
<reference evidence="2 3" key="1">
    <citation type="submission" date="2019-08" db="EMBL/GenBank/DDBJ databases">
        <title>Archangium and Cystobacter genomes.</title>
        <authorList>
            <person name="Chen I.-C.K."/>
            <person name="Wielgoss S."/>
        </authorList>
    </citation>
    <scope>NUCLEOTIDE SEQUENCE [LARGE SCALE GENOMIC DNA]</scope>
    <source>
        <strain evidence="2 3">Cbm 6</strain>
    </source>
</reference>
<protein>
    <submittedName>
        <fullName evidence="2">DUF805 domain-containing protein</fullName>
    </submittedName>
</protein>
<organism evidence="2 3">
    <name type="scientific">Archangium minus</name>
    <dbReference type="NCBI Taxonomy" id="83450"/>
    <lineage>
        <taxon>Bacteria</taxon>
        <taxon>Pseudomonadati</taxon>
        <taxon>Myxococcota</taxon>
        <taxon>Myxococcia</taxon>
        <taxon>Myxococcales</taxon>
        <taxon>Cystobacterineae</taxon>
        <taxon>Archangiaceae</taxon>
        <taxon>Archangium</taxon>
    </lineage>
</organism>
<sequence>MDWKTFFLSPEGRIERRDFWIGFAIIVVASFVLGVIPILGQLLGFLLLWPQICIHSKRLHDMGKTAWLQLIPFGATVIAMVLAAVSGGMAMMGAASMNEQGDDSAAVGSAMAGMGAALGFMGLAFLVGLAFLLWVGLTKGEPGPNRFGPPPVSQVNFV</sequence>
<dbReference type="RefSeq" id="WP_395821733.1">
    <property type="nucleotide sequence ID" value="NZ_CP043494.1"/>
</dbReference>
<evidence type="ECO:0000313" key="3">
    <source>
        <dbReference type="Proteomes" id="UP001611383"/>
    </source>
</evidence>
<feature type="transmembrane region" description="Helical" evidence="1">
    <location>
        <begin position="20"/>
        <end position="49"/>
    </location>
</feature>
<accession>A0ABY9WRW4</accession>
<dbReference type="EMBL" id="CP043494">
    <property type="protein sequence ID" value="WNG45919.1"/>
    <property type="molecule type" value="Genomic_DNA"/>
</dbReference>
<proteinExistence type="predicted"/>
<feature type="transmembrane region" description="Helical" evidence="1">
    <location>
        <begin position="114"/>
        <end position="137"/>
    </location>
</feature>
<evidence type="ECO:0000256" key="1">
    <source>
        <dbReference type="SAM" id="Phobius"/>
    </source>
</evidence>
<keyword evidence="3" id="KW-1185">Reference proteome</keyword>
<dbReference type="Pfam" id="PF05656">
    <property type="entry name" value="DUF805"/>
    <property type="match status" value="1"/>
</dbReference>
<name>A0ABY9WRW4_9BACT</name>
<gene>
    <name evidence="2" type="ORF">F0U60_18725</name>
</gene>
<dbReference type="Proteomes" id="UP001611383">
    <property type="component" value="Chromosome"/>
</dbReference>
<dbReference type="PANTHER" id="PTHR34980">
    <property type="entry name" value="INNER MEMBRANE PROTEIN-RELATED-RELATED"/>
    <property type="match status" value="1"/>
</dbReference>